<feature type="domain" description="DUF4806" evidence="2">
    <location>
        <begin position="306"/>
        <end position="385"/>
    </location>
</feature>
<reference evidence="3 4" key="1">
    <citation type="submission" date="2015-09" db="EMBL/GenBank/DDBJ databases">
        <title>Trachymyrmex zeteki WGS genome.</title>
        <authorList>
            <person name="Nygaard S."/>
            <person name="Hu H."/>
            <person name="Boomsma J."/>
            <person name="Zhang G."/>
        </authorList>
    </citation>
    <scope>NUCLEOTIDE SEQUENCE [LARGE SCALE GENOMIC DNA]</scope>
    <source>
        <strain evidence="3">Tzet28-1</strain>
        <tissue evidence="3">Whole body</tissue>
    </source>
</reference>
<evidence type="ECO:0000259" key="2">
    <source>
        <dbReference type="Pfam" id="PF16064"/>
    </source>
</evidence>
<evidence type="ECO:0000313" key="4">
    <source>
        <dbReference type="Proteomes" id="UP000075809"/>
    </source>
</evidence>
<dbReference type="AlphaFoldDB" id="A0A151X7Q2"/>
<feature type="region of interest" description="Disordered" evidence="1">
    <location>
        <begin position="195"/>
        <end position="243"/>
    </location>
</feature>
<protein>
    <recommendedName>
        <fullName evidence="2">DUF4806 domain-containing protein</fullName>
    </recommendedName>
</protein>
<proteinExistence type="predicted"/>
<dbReference type="Pfam" id="PF16064">
    <property type="entry name" value="DUF4806"/>
    <property type="match status" value="1"/>
</dbReference>
<feature type="compositionally biased region" description="Polar residues" evidence="1">
    <location>
        <begin position="199"/>
        <end position="217"/>
    </location>
</feature>
<dbReference type="OrthoDB" id="7547054at2759"/>
<evidence type="ECO:0000256" key="1">
    <source>
        <dbReference type="SAM" id="MobiDB-lite"/>
    </source>
</evidence>
<name>A0A151X7Q2_9HYME</name>
<keyword evidence="4" id="KW-1185">Reference proteome</keyword>
<gene>
    <name evidence="3" type="ORF">ALC60_04679</name>
</gene>
<accession>A0A151X7Q2</accession>
<sequence length="429" mass="49687">MTDGKFYAVVEFEDGHQMIPCNWLDLNVMKAVWPNFTNYKRYDKAVKLMEEPESTWIKHPIRKIYGIYTNYTVAQQKLKEAEKLSNLSSSTEKEKYLKKTRKIRAAKLLDSDDELSDDNSIKILSPPIKRHYSMCLSTSIAKKQKIAKNIQEDLNRIHDIECLSTENITMLDDCNVKKEKEDELASQNISFVNIEDIHSGNNDNDSNKDPLSNSNLNEKQDPQCDKNSSNVEEKNEDDNSEPLAVPSFEQKVNNFQHFVIRKLVNIEKTLKVIVNDMNLFQMTVLQKLAISNNVVENKENIDVFTDLPLKDENDLKIMETKLKEDSEYRNQMIKQLNRVTSEHIRSSCIRLARVTLSNELAIKYSWHGAKKKLVFSALEICKVIMIVLRNSHPNATDDELTGPIKVWLAHAKERLNRVKELQKNMDDTH</sequence>
<dbReference type="EMBL" id="KQ982439">
    <property type="protein sequence ID" value="KYQ56406.1"/>
    <property type="molecule type" value="Genomic_DNA"/>
</dbReference>
<dbReference type="InterPro" id="IPR032071">
    <property type="entry name" value="DUF4806"/>
</dbReference>
<dbReference type="PANTHER" id="PTHR34153:SF2">
    <property type="entry name" value="SI:CH211-262H13.3-RELATED"/>
    <property type="match status" value="1"/>
</dbReference>
<evidence type="ECO:0000313" key="3">
    <source>
        <dbReference type="EMBL" id="KYQ56406.1"/>
    </source>
</evidence>
<dbReference type="KEGG" id="mzt:108721851"/>
<dbReference type="STRING" id="64791.A0A151X7Q2"/>
<dbReference type="PANTHER" id="PTHR34153">
    <property type="entry name" value="SI:CH211-262H13.3-RELATED-RELATED"/>
    <property type="match status" value="1"/>
</dbReference>
<organism evidence="3 4">
    <name type="scientific">Mycetomoellerius zeteki</name>
    <dbReference type="NCBI Taxonomy" id="64791"/>
    <lineage>
        <taxon>Eukaryota</taxon>
        <taxon>Metazoa</taxon>
        <taxon>Ecdysozoa</taxon>
        <taxon>Arthropoda</taxon>
        <taxon>Hexapoda</taxon>
        <taxon>Insecta</taxon>
        <taxon>Pterygota</taxon>
        <taxon>Neoptera</taxon>
        <taxon>Endopterygota</taxon>
        <taxon>Hymenoptera</taxon>
        <taxon>Apocrita</taxon>
        <taxon>Aculeata</taxon>
        <taxon>Formicoidea</taxon>
        <taxon>Formicidae</taxon>
        <taxon>Myrmicinae</taxon>
        <taxon>Mycetomoellerius</taxon>
    </lineage>
</organism>
<dbReference type="Proteomes" id="UP000075809">
    <property type="component" value="Unassembled WGS sequence"/>
</dbReference>